<evidence type="ECO:0000313" key="4">
    <source>
        <dbReference type="Proteomes" id="UP000594261"/>
    </source>
</evidence>
<dbReference type="InParanoid" id="A0A7N2KQH6"/>
<name>A0A7N2KQH6_QUELO</name>
<dbReference type="Gene3D" id="3.60.10.10">
    <property type="entry name" value="Endonuclease/exonuclease/phosphatase"/>
    <property type="match status" value="1"/>
</dbReference>
<dbReference type="SUPFAM" id="SSF56219">
    <property type="entry name" value="DNase I-like"/>
    <property type="match status" value="1"/>
</dbReference>
<reference evidence="3 4" key="1">
    <citation type="journal article" date="2016" name="G3 (Bethesda)">
        <title>First Draft Assembly and Annotation of the Genome of a California Endemic Oak Quercus lobata Nee (Fagaceae).</title>
        <authorList>
            <person name="Sork V.L."/>
            <person name="Fitz-Gibbon S.T."/>
            <person name="Puiu D."/>
            <person name="Crepeau M."/>
            <person name="Gugger P.F."/>
            <person name="Sherman R."/>
            <person name="Stevens K."/>
            <person name="Langley C.H."/>
            <person name="Pellegrini M."/>
            <person name="Salzberg S.L."/>
        </authorList>
    </citation>
    <scope>NUCLEOTIDE SEQUENCE [LARGE SCALE GENOMIC DNA]</scope>
    <source>
        <strain evidence="3 4">cv. SW786</strain>
    </source>
</reference>
<dbReference type="PROSITE" id="PS00745">
    <property type="entry name" value="RF_PROK_I"/>
    <property type="match status" value="1"/>
</dbReference>
<dbReference type="Gramene" id="QL01p048042:mrna">
    <property type="protein sequence ID" value="QL01p048042:mrna"/>
    <property type="gene ID" value="QL01p048042"/>
</dbReference>
<dbReference type="GO" id="GO:0003747">
    <property type="term" value="F:translation release factor activity"/>
    <property type="evidence" value="ECO:0007669"/>
    <property type="project" value="InterPro"/>
</dbReference>
<dbReference type="SMART" id="SM00937">
    <property type="entry name" value="PCRF"/>
    <property type="match status" value="1"/>
</dbReference>
<comment type="similarity">
    <text evidence="1">Belongs to the prokaryotic/mitochondrial release factor family.</text>
</comment>
<evidence type="ECO:0000256" key="1">
    <source>
        <dbReference type="ARBA" id="ARBA00010835"/>
    </source>
</evidence>
<dbReference type="PANTHER" id="PTHR43116:SF3">
    <property type="entry name" value="CLASS I PEPTIDE CHAIN RELEASE FACTOR"/>
    <property type="match status" value="1"/>
</dbReference>
<sequence>MARLTPPVLCSFEGWSRVRYPCRRTLIMVWVTLPMLLYESVTLPILSRRLSRSTRGRYSFEELFQQHHLLGYNHFSPLSEMGLDINESVTPRLISLSGKGGEDYNLMDVTPLALWDPNGGLNLATKDCETDGRNTRGRLKASASVLEYWVALEAINVAGGILLMWDKRGFEQVDFMAGKVSISVVLKGVADGFEWICSGVYGPTEGSIRDVLWVELDTVRSRWLLAWCLFGDFNIIRYPSERLGCSSFGLATFKFSDFIAKHSLVDLPLEGGEFTWFCNSDRPSMSKIDRVLVSTDWEDHFLDVTQRILPRVVFDHCPLLLEAGGMSRRRSPFKFENMWLKVEGFVDMDLESWRPTIDGLDFACLDEDERYSLEREFEKEEILEALMEAEDSILIANECLDSRLKSGIPGVIVKLDIEKAYDHVNWNALFYLMERMGFGESSRGIRQGDPLSLLLFLLIKVVLSRLLKRTEDGGFLCGFQAGSHRQGAVVARLERIQRNFLWGASEDVFKYPLVAWEKVCLPVEDGGLGIRRVGLFNQTLLGKWLWRFGKEGNRLWRQVTAAKYGETRGGWCTRIVRGTHGCVMWKSITEGAKKFFGQVVYNVGEGDCISFWHDPWCGSNPLKDLFPNLFTRSQSKETWIFDLIVFASKGGSRSWNFHFRRAPEDWEKENVCSFIEFLYSHMPRGEGDDTLTWKLTKKGVFDVHSCYKLLSGPYNEVFPWECIWCTKVPKRVSLWIAGRNGILTIDNLVKRGQDWADMLLRMYVRWGEKQRYKTRVVEKSSGEEAGIKSATIEVEGRYAYGYLSGEKGTHRIVRQSPFNAKGLRQTSFSGVEVMPLLPEESMNVEIPEEDLEISFSRAGGKGGQNVNKVETAVRITHIPTGVTL</sequence>
<dbReference type="GO" id="GO:0005737">
    <property type="term" value="C:cytoplasm"/>
    <property type="evidence" value="ECO:0007669"/>
    <property type="project" value="UniProtKB-ARBA"/>
</dbReference>
<proteinExistence type="inferred from homology"/>
<feature type="domain" description="Prokaryotic-type class I peptide chain release factors" evidence="2">
    <location>
        <begin position="857"/>
        <end position="873"/>
    </location>
</feature>
<accession>A0A7N2KQH6</accession>
<protein>
    <recommendedName>
        <fullName evidence="2">Prokaryotic-type class I peptide chain release factors domain-containing protein</fullName>
    </recommendedName>
</protein>
<dbReference type="InterPro" id="IPR000352">
    <property type="entry name" value="Pep_chain_release_fac_I"/>
</dbReference>
<evidence type="ECO:0000313" key="3">
    <source>
        <dbReference type="EnsemblPlants" id="QL01p048042:mrna"/>
    </source>
</evidence>
<dbReference type="Pfam" id="PF03462">
    <property type="entry name" value="PCRF"/>
    <property type="match status" value="1"/>
</dbReference>
<dbReference type="EnsemblPlants" id="QL01p048042:mrna">
    <property type="protein sequence ID" value="QL01p048042:mrna"/>
    <property type="gene ID" value="QL01p048042"/>
</dbReference>
<reference evidence="3" key="2">
    <citation type="submission" date="2021-01" db="UniProtKB">
        <authorList>
            <consortium name="EnsemblPlants"/>
        </authorList>
    </citation>
    <scope>IDENTIFICATION</scope>
</reference>
<dbReference type="PANTHER" id="PTHR43116">
    <property type="entry name" value="PEPTIDE CHAIN RELEASE FACTOR 2"/>
    <property type="match status" value="1"/>
</dbReference>
<dbReference type="SUPFAM" id="SSF75620">
    <property type="entry name" value="Release factor"/>
    <property type="match status" value="1"/>
</dbReference>
<dbReference type="InterPro" id="IPR036691">
    <property type="entry name" value="Endo/exonu/phosph_ase_sf"/>
</dbReference>
<keyword evidence="4" id="KW-1185">Reference proteome</keyword>
<evidence type="ECO:0000259" key="2">
    <source>
        <dbReference type="PROSITE" id="PS00745"/>
    </source>
</evidence>
<dbReference type="Gene3D" id="3.30.70.1660">
    <property type="match status" value="1"/>
</dbReference>
<dbReference type="AlphaFoldDB" id="A0A7N2KQH6"/>
<dbReference type="Proteomes" id="UP000594261">
    <property type="component" value="Chromosome 1"/>
</dbReference>
<dbReference type="Pfam" id="PF00472">
    <property type="entry name" value="RF-1"/>
    <property type="match status" value="1"/>
</dbReference>
<dbReference type="Gene3D" id="3.30.160.20">
    <property type="match status" value="1"/>
</dbReference>
<dbReference type="InterPro" id="IPR045853">
    <property type="entry name" value="Pep_chain_release_fac_I_sf"/>
</dbReference>
<organism evidence="3 4">
    <name type="scientific">Quercus lobata</name>
    <name type="common">Valley oak</name>
    <dbReference type="NCBI Taxonomy" id="97700"/>
    <lineage>
        <taxon>Eukaryota</taxon>
        <taxon>Viridiplantae</taxon>
        <taxon>Streptophyta</taxon>
        <taxon>Embryophyta</taxon>
        <taxon>Tracheophyta</taxon>
        <taxon>Spermatophyta</taxon>
        <taxon>Magnoliopsida</taxon>
        <taxon>eudicotyledons</taxon>
        <taxon>Gunneridae</taxon>
        <taxon>Pentapetalae</taxon>
        <taxon>rosids</taxon>
        <taxon>fabids</taxon>
        <taxon>Fagales</taxon>
        <taxon>Fagaceae</taxon>
        <taxon>Quercus</taxon>
    </lineage>
</organism>
<dbReference type="InterPro" id="IPR005139">
    <property type="entry name" value="PCRF"/>
</dbReference>
<dbReference type="EMBL" id="LRBV02000001">
    <property type="status" value="NOT_ANNOTATED_CDS"/>
    <property type="molecule type" value="Genomic_DNA"/>
</dbReference>